<dbReference type="FunFam" id="1.20.960.10:FF:000002">
    <property type="entry name" value="Mitochondrial import receptor subunit TOM20"/>
    <property type="match status" value="1"/>
</dbReference>
<dbReference type="GO" id="GO:0030150">
    <property type="term" value="P:protein import into mitochondrial matrix"/>
    <property type="evidence" value="ECO:0007669"/>
    <property type="project" value="TreeGrafter"/>
</dbReference>
<dbReference type="PANTHER" id="PTHR12430:SF0">
    <property type="entry name" value="TRANSLOCASE OF OUTER MITOCHONDRIAL MEMBRANE 20"/>
    <property type="match status" value="1"/>
</dbReference>
<evidence type="ECO:0000256" key="7">
    <source>
        <dbReference type="ARBA" id="ARBA00022989"/>
    </source>
</evidence>
<keyword evidence="8" id="KW-0496">Mitochondrion</keyword>
<feature type="region of interest" description="Disordered" evidence="14">
    <location>
        <begin position="86"/>
        <end position="123"/>
    </location>
</feature>
<evidence type="ECO:0000256" key="5">
    <source>
        <dbReference type="ARBA" id="ARBA00022787"/>
    </source>
</evidence>
<evidence type="ECO:0000256" key="9">
    <source>
        <dbReference type="ARBA" id="ARBA00023136"/>
    </source>
</evidence>
<dbReference type="GO" id="GO:0005742">
    <property type="term" value="C:mitochondrial outer membrane translocase complex"/>
    <property type="evidence" value="ECO:0007669"/>
    <property type="project" value="InterPro"/>
</dbReference>
<evidence type="ECO:0000256" key="15">
    <source>
        <dbReference type="SAM" id="Phobius"/>
    </source>
</evidence>
<evidence type="ECO:0000256" key="14">
    <source>
        <dbReference type="SAM" id="MobiDB-lite"/>
    </source>
</evidence>
<comment type="similarity">
    <text evidence="2">Belongs to the Tom20 family.</text>
</comment>
<comment type="caution">
    <text evidence="16">The sequence shown here is derived from an EMBL/GenBank/DDBJ whole genome shotgun (WGS) entry which is preliminary data.</text>
</comment>
<dbReference type="PANTHER" id="PTHR12430">
    <property type="entry name" value="MITOCHONDRIAL IMPORT RECEPTOR SUBUNIT TOM20"/>
    <property type="match status" value="1"/>
</dbReference>
<evidence type="ECO:0000256" key="6">
    <source>
        <dbReference type="ARBA" id="ARBA00022927"/>
    </source>
</evidence>
<keyword evidence="3" id="KW-0813">Transport</keyword>
<evidence type="ECO:0000256" key="4">
    <source>
        <dbReference type="ARBA" id="ARBA00022692"/>
    </source>
</evidence>
<dbReference type="GO" id="GO:0008320">
    <property type="term" value="F:protein transmembrane transporter activity"/>
    <property type="evidence" value="ECO:0007669"/>
    <property type="project" value="TreeGrafter"/>
</dbReference>
<dbReference type="GO" id="GO:0006886">
    <property type="term" value="P:intracellular protein transport"/>
    <property type="evidence" value="ECO:0007669"/>
    <property type="project" value="InterPro"/>
</dbReference>
<keyword evidence="7 15" id="KW-1133">Transmembrane helix</keyword>
<accession>A0A3M7F6R2</accession>
<dbReference type="GO" id="GO:0030943">
    <property type="term" value="F:mitochondrion targeting sequence binding"/>
    <property type="evidence" value="ECO:0007669"/>
    <property type="project" value="TreeGrafter"/>
</dbReference>
<dbReference type="VEuPathDB" id="FungiDB:BTJ68_02336"/>
<dbReference type="AlphaFoldDB" id="A0A3M7F6R2"/>
<evidence type="ECO:0000256" key="13">
    <source>
        <dbReference type="ARBA" id="ARBA00080405"/>
    </source>
</evidence>
<name>A0A3M7F6R2_HORWE</name>
<dbReference type="GO" id="GO:0006605">
    <property type="term" value="P:protein targeting"/>
    <property type="evidence" value="ECO:0007669"/>
    <property type="project" value="InterPro"/>
</dbReference>
<dbReference type="SUPFAM" id="SSF47157">
    <property type="entry name" value="Mitochondrial import receptor subunit Tom20"/>
    <property type="match status" value="1"/>
</dbReference>
<organism evidence="16 17">
    <name type="scientific">Hortaea werneckii</name>
    <name type="common">Black yeast</name>
    <name type="synonym">Cladosporium werneckii</name>
    <dbReference type="NCBI Taxonomy" id="91943"/>
    <lineage>
        <taxon>Eukaryota</taxon>
        <taxon>Fungi</taxon>
        <taxon>Dikarya</taxon>
        <taxon>Ascomycota</taxon>
        <taxon>Pezizomycotina</taxon>
        <taxon>Dothideomycetes</taxon>
        <taxon>Dothideomycetidae</taxon>
        <taxon>Mycosphaerellales</taxon>
        <taxon>Teratosphaeriaceae</taxon>
        <taxon>Hortaea</taxon>
    </lineage>
</organism>
<evidence type="ECO:0000256" key="10">
    <source>
        <dbReference type="ARBA" id="ARBA00042705"/>
    </source>
</evidence>
<dbReference type="EMBL" id="QWIQ01000492">
    <property type="protein sequence ID" value="RMY84575.1"/>
    <property type="molecule type" value="Genomic_DNA"/>
</dbReference>
<keyword evidence="4 15" id="KW-0812">Transmembrane</keyword>
<dbReference type="InterPro" id="IPR023392">
    <property type="entry name" value="Tom20_dom_sf"/>
</dbReference>
<dbReference type="PRINTS" id="PR00351">
    <property type="entry name" value="OM20RECEPTOR"/>
</dbReference>
<dbReference type="NCBIfam" id="TIGR00985">
    <property type="entry name" value="3a0801s04tom"/>
    <property type="match status" value="1"/>
</dbReference>
<keyword evidence="9 15" id="KW-0472">Membrane</keyword>
<dbReference type="InterPro" id="IPR002056">
    <property type="entry name" value="MAS20"/>
</dbReference>
<evidence type="ECO:0000256" key="2">
    <source>
        <dbReference type="ARBA" id="ARBA00005792"/>
    </source>
</evidence>
<evidence type="ECO:0000256" key="11">
    <source>
        <dbReference type="ARBA" id="ARBA00068548"/>
    </source>
</evidence>
<dbReference type="Proteomes" id="UP000281468">
    <property type="component" value="Unassembled WGS sequence"/>
</dbReference>
<keyword evidence="5" id="KW-1000">Mitochondrion outer membrane</keyword>
<evidence type="ECO:0000256" key="8">
    <source>
        <dbReference type="ARBA" id="ARBA00023128"/>
    </source>
</evidence>
<evidence type="ECO:0000256" key="3">
    <source>
        <dbReference type="ARBA" id="ARBA00022448"/>
    </source>
</evidence>
<reference evidence="16 17" key="1">
    <citation type="journal article" date="2018" name="BMC Genomics">
        <title>Genomic evidence for intraspecific hybridization in a clonal and extremely halotolerant yeast.</title>
        <authorList>
            <person name="Gostincar C."/>
            <person name="Stajich J.E."/>
            <person name="Zupancic J."/>
            <person name="Zalar P."/>
            <person name="Gunde-Cimerman N."/>
        </authorList>
    </citation>
    <scope>NUCLEOTIDE SEQUENCE [LARGE SCALE GENOMIC DNA]</scope>
    <source>
        <strain evidence="16 17">EXF-171</strain>
    </source>
</reference>
<evidence type="ECO:0000313" key="17">
    <source>
        <dbReference type="Proteomes" id="UP000281468"/>
    </source>
</evidence>
<evidence type="ECO:0000256" key="1">
    <source>
        <dbReference type="ARBA" id="ARBA00004572"/>
    </source>
</evidence>
<dbReference type="Pfam" id="PF02064">
    <property type="entry name" value="MAS20"/>
    <property type="match status" value="1"/>
</dbReference>
<evidence type="ECO:0000313" key="16">
    <source>
        <dbReference type="EMBL" id="RMY84575.1"/>
    </source>
</evidence>
<evidence type="ECO:0000256" key="12">
    <source>
        <dbReference type="ARBA" id="ARBA00073975"/>
    </source>
</evidence>
<feature type="transmembrane region" description="Helical" evidence="15">
    <location>
        <begin position="46"/>
        <end position="67"/>
    </location>
</feature>
<gene>
    <name evidence="16" type="ORF">D0862_11379</name>
</gene>
<protein>
    <recommendedName>
        <fullName evidence="11">Mitochondrial import receptor subunit TOM20</fullName>
    </recommendedName>
    <alternativeName>
        <fullName evidence="10">Mitochondrial 20 kDa outer membrane protein</fullName>
    </alternativeName>
    <alternativeName>
        <fullName evidence="12">Mitochondrial import receptor subunit tom20</fullName>
    </alternativeName>
    <alternativeName>
        <fullName evidence="13">Translocase of outer membrane 20 kDa subunit</fullName>
    </alternativeName>
</protein>
<sequence length="210" mass="22923">MHAIAFVSPRYSLPRYTPCNRPTCQLSLSPKMAATQPGQQTSFTTIALASAGVVATGCLAYAVYFDYRRRNDIDFRKSLKKQHKKVSKANEIEAKSAEKGQKEKIRRAVDEANEDGFPKDPEETEGYFMQEVARGESMCTDGSDPVDAALCFYKALKVYPQPRELISIYDKTVPKPILDILAEMIAVDPSISVSGAGSSAGSDAGNANVE</sequence>
<proteinExistence type="inferred from homology"/>
<comment type="subcellular location">
    <subcellularLocation>
        <location evidence="1">Mitochondrion outer membrane</location>
        <topology evidence="1">Single-pass membrane protein</topology>
    </subcellularLocation>
</comment>
<feature type="compositionally biased region" description="Basic and acidic residues" evidence="14">
    <location>
        <begin position="88"/>
        <end position="121"/>
    </location>
</feature>
<dbReference type="Gene3D" id="1.20.960.10">
    <property type="entry name" value="Mitochondrial outer membrane translocase complex, subunit Tom20 domain"/>
    <property type="match status" value="1"/>
</dbReference>
<keyword evidence="6" id="KW-0653">Protein transport</keyword>
<dbReference type="GO" id="GO:0016031">
    <property type="term" value="P:tRNA import into mitochondrion"/>
    <property type="evidence" value="ECO:0007669"/>
    <property type="project" value="TreeGrafter"/>
</dbReference>